<dbReference type="EMBL" id="CALTRL010002073">
    <property type="protein sequence ID" value="CAH7674625.1"/>
    <property type="molecule type" value="Genomic_DNA"/>
</dbReference>
<protein>
    <submittedName>
        <fullName evidence="1">Uncharacterized protein</fullName>
    </submittedName>
</protein>
<proteinExistence type="predicted"/>
<evidence type="ECO:0000313" key="2">
    <source>
        <dbReference type="Proteomes" id="UP001153365"/>
    </source>
</evidence>
<evidence type="ECO:0000313" key="1">
    <source>
        <dbReference type="EMBL" id="CAH7674625.1"/>
    </source>
</evidence>
<organism evidence="1 2">
    <name type="scientific">Phakopsora pachyrhizi</name>
    <name type="common">Asian soybean rust disease fungus</name>
    <dbReference type="NCBI Taxonomy" id="170000"/>
    <lineage>
        <taxon>Eukaryota</taxon>
        <taxon>Fungi</taxon>
        <taxon>Dikarya</taxon>
        <taxon>Basidiomycota</taxon>
        <taxon>Pucciniomycotina</taxon>
        <taxon>Pucciniomycetes</taxon>
        <taxon>Pucciniales</taxon>
        <taxon>Phakopsoraceae</taxon>
        <taxon>Phakopsora</taxon>
    </lineage>
</organism>
<keyword evidence="2" id="KW-1185">Reference proteome</keyword>
<name>A0AAV0AWP6_PHAPC</name>
<gene>
    <name evidence="1" type="ORF">PPACK8108_LOCUS9534</name>
</gene>
<sequence>MEFGLVDGWVLQPPTRLKFEDNEENHLFHLLGHQWLAGSLALGSAVQSCAFTCKLHVPSSTFLFIRCREIARWIRVDTVQVVDCISIHHTSSPQTTPPYCYLI</sequence>
<dbReference type="AlphaFoldDB" id="A0AAV0AWP6"/>
<accession>A0AAV0AWP6</accession>
<reference evidence="1" key="1">
    <citation type="submission" date="2022-06" db="EMBL/GenBank/DDBJ databases">
        <authorList>
            <consortium name="SYNGENTA / RWTH Aachen University"/>
        </authorList>
    </citation>
    <scope>NUCLEOTIDE SEQUENCE</scope>
</reference>
<dbReference type="Proteomes" id="UP001153365">
    <property type="component" value="Unassembled WGS sequence"/>
</dbReference>
<comment type="caution">
    <text evidence="1">The sequence shown here is derived from an EMBL/GenBank/DDBJ whole genome shotgun (WGS) entry which is preliminary data.</text>
</comment>